<keyword evidence="2" id="KW-0288">FMN</keyword>
<dbReference type="PANTHER" id="PTHR43278">
    <property type="entry name" value="NAD(P)H-DEPENDENT FMN-CONTAINING OXIDOREDUCTASE YWQN-RELATED"/>
    <property type="match status" value="1"/>
</dbReference>
<evidence type="ECO:0000256" key="1">
    <source>
        <dbReference type="ARBA" id="ARBA00022630"/>
    </source>
</evidence>
<dbReference type="AlphaFoldDB" id="Q39SA9"/>
<dbReference type="EMBL" id="CP000148">
    <property type="protein sequence ID" value="ABB32865.1"/>
    <property type="molecule type" value="Genomic_DNA"/>
</dbReference>
<evidence type="ECO:0000313" key="4">
    <source>
        <dbReference type="EMBL" id="ABB32865.1"/>
    </source>
</evidence>
<keyword evidence="5" id="KW-1185">Reference proteome</keyword>
<dbReference type="Proteomes" id="UP000007073">
    <property type="component" value="Chromosome"/>
</dbReference>
<dbReference type="InterPro" id="IPR005025">
    <property type="entry name" value="FMN_Rdtase-like_dom"/>
</dbReference>
<gene>
    <name evidence="4" type="ordered locus">Gmet_2647</name>
</gene>
<dbReference type="HOGENOM" id="CLU_050993_3_2_7"/>
<proteinExistence type="predicted"/>
<dbReference type="InterPro" id="IPR051796">
    <property type="entry name" value="ISF_SsuE-like"/>
</dbReference>
<feature type="domain" description="NADPH-dependent FMN reductase-like" evidence="3">
    <location>
        <begin position="1"/>
        <end position="144"/>
    </location>
</feature>
<dbReference type="RefSeq" id="WP_004511815.1">
    <property type="nucleotide sequence ID" value="NC_007517.1"/>
</dbReference>
<dbReference type="SUPFAM" id="SSF52218">
    <property type="entry name" value="Flavoproteins"/>
    <property type="match status" value="1"/>
</dbReference>
<protein>
    <submittedName>
        <fullName evidence="4">Flavodoxin, putative</fullName>
    </submittedName>
</protein>
<reference evidence="4 5" key="2">
    <citation type="journal article" date="2009" name="BMC Microbiol.">
        <title>The genome sequence of Geobacter metallireducens: features of metabolism, physiology and regulation common and dissimilar to Geobacter sulfurreducens.</title>
        <authorList>
            <person name="Aklujkar M."/>
            <person name="Krushkal J."/>
            <person name="DiBartolo G."/>
            <person name="Lapidus A."/>
            <person name="Land M.L."/>
            <person name="Lovley D.R."/>
        </authorList>
    </citation>
    <scope>NUCLEOTIDE SEQUENCE [LARGE SCALE GENOMIC DNA]</scope>
    <source>
        <strain evidence="5">ATCC 53774 / DSM 7210 / GS-15</strain>
    </source>
</reference>
<reference evidence="4 5" key="1">
    <citation type="submission" date="2005-10" db="EMBL/GenBank/DDBJ databases">
        <title>Complete sequence of Geobacter metallireducens GS-15.</title>
        <authorList>
            <consortium name="US DOE Joint Genome Institute"/>
            <person name="Copeland A."/>
            <person name="Lucas S."/>
            <person name="Lapidus A."/>
            <person name="Barry K."/>
            <person name="Detter J.C."/>
            <person name="Glavina T."/>
            <person name="Hammon N."/>
            <person name="Israni S."/>
            <person name="Pitluck S."/>
            <person name="Di Bartolo G."/>
            <person name="Chain P."/>
            <person name="Schmutz J."/>
            <person name="Larimer F."/>
            <person name="Land M."/>
            <person name="Kyrpides N."/>
            <person name="Ivanova N."/>
            <person name="Richardson P."/>
        </authorList>
    </citation>
    <scope>NUCLEOTIDE SEQUENCE [LARGE SCALE GENOMIC DNA]</scope>
    <source>
        <strain evidence="5">ATCC 53774 / DSM 7210 / GS-15</strain>
    </source>
</reference>
<dbReference type="InterPro" id="IPR029039">
    <property type="entry name" value="Flavoprotein-like_sf"/>
</dbReference>
<dbReference type="KEGG" id="gme:Gmet_2647"/>
<dbReference type="PANTHER" id="PTHR43278:SF1">
    <property type="entry name" value="IRON-SULFUR FLAVOPROTEIN MJ1083"/>
    <property type="match status" value="1"/>
</dbReference>
<evidence type="ECO:0000313" key="5">
    <source>
        <dbReference type="Proteomes" id="UP000007073"/>
    </source>
</evidence>
<keyword evidence="1" id="KW-0285">Flavoprotein</keyword>
<accession>Q39SA9</accession>
<evidence type="ECO:0000259" key="3">
    <source>
        <dbReference type="Pfam" id="PF03358"/>
    </source>
</evidence>
<dbReference type="GO" id="GO:0016491">
    <property type="term" value="F:oxidoreductase activity"/>
    <property type="evidence" value="ECO:0007669"/>
    <property type="project" value="InterPro"/>
</dbReference>
<dbReference type="eggNOG" id="COG0655">
    <property type="taxonomic scope" value="Bacteria"/>
</dbReference>
<dbReference type="Gene3D" id="3.40.50.360">
    <property type="match status" value="1"/>
</dbReference>
<organism evidence="4 5">
    <name type="scientific">Geobacter metallireducens (strain ATCC 53774 / DSM 7210 / GS-15)</name>
    <dbReference type="NCBI Taxonomy" id="269799"/>
    <lineage>
        <taxon>Bacteria</taxon>
        <taxon>Pseudomonadati</taxon>
        <taxon>Thermodesulfobacteriota</taxon>
        <taxon>Desulfuromonadia</taxon>
        <taxon>Geobacterales</taxon>
        <taxon>Geobacteraceae</taxon>
        <taxon>Geobacter</taxon>
    </lineage>
</organism>
<dbReference type="STRING" id="269799.Gmet_2647"/>
<name>Q39SA9_GEOMG</name>
<evidence type="ECO:0000256" key="2">
    <source>
        <dbReference type="ARBA" id="ARBA00022643"/>
    </source>
</evidence>
<dbReference type="Pfam" id="PF03358">
    <property type="entry name" value="FMN_red"/>
    <property type="match status" value="1"/>
</dbReference>
<sequence>MKVLGISCSPRPGQTTDRLVQEVLNNIEAPTEFVSLSGRRIGPCLGCLGCVADNVCKVRDDMGELRPLIVEADALVIGAPNYFGMLNGLAHCFLERLYQFRHQEGGALHGKLGVAVGVGSAMPDSAVRDIEKFFSFSRIEPVGNVTAIGPASCFNCGHGEECREGAIHRVFGPGTKITADLTPNLSKQPDSLTAARTLGEKLTQRLKQG</sequence>